<accession>A0A0D3JSG9</accession>
<evidence type="ECO:0000256" key="1">
    <source>
        <dbReference type="SAM" id="MobiDB-lite"/>
    </source>
</evidence>
<dbReference type="HOGENOM" id="CLU_388037_0_0_1"/>
<dbReference type="AlphaFoldDB" id="A0A0D3JSG9"/>
<dbReference type="EnsemblProtists" id="EOD26454">
    <property type="protein sequence ID" value="EOD26454"/>
    <property type="gene ID" value="EMIHUDRAFT_205493"/>
</dbReference>
<dbReference type="Gene3D" id="3.40.50.150">
    <property type="entry name" value="Vaccinia Virus protein VP39"/>
    <property type="match status" value="1"/>
</dbReference>
<dbReference type="eggNOG" id="ENOG502SFFA">
    <property type="taxonomic scope" value="Eukaryota"/>
</dbReference>
<evidence type="ECO:0000313" key="3">
    <source>
        <dbReference type="EnsemblProtists" id="EOD26454"/>
    </source>
</evidence>
<evidence type="ECO:0000313" key="4">
    <source>
        <dbReference type="Proteomes" id="UP000013827"/>
    </source>
</evidence>
<dbReference type="InterPro" id="IPR052514">
    <property type="entry name" value="SAM-dependent_MTase"/>
</dbReference>
<dbReference type="Pfam" id="PF05050">
    <property type="entry name" value="Methyltransf_21"/>
    <property type="match status" value="1"/>
</dbReference>
<dbReference type="InterPro" id="IPR006342">
    <property type="entry name" value="FkbM_mtfrase"/>
</dbReference>
<proteinExistence type="predicted"/>
<dbReference type="InterPro" id="IPR029063">
    <property type="entry name" value="SAM-dependent_MTases_sf"/>
</dbReference>
<dbReference type="Proteomes" id="UP000013827">
    <property type="component" value="Unassembled WGS sequence"/>
</dbReference>
<sequence length="712" mass="77479">MMLVRSGKVRGKLEATLLGRARSTWMPLAPQLGLLLLSSCEPGDDGAASTPDWLRGQQLAGGGPTVRWKCYVGLDRLGQSLWRKTAALLQSLSDEFPQREFYLKMDSDAMMFPRPLLRFFEYLRSNSPPDAPLYFGNNRISQRAKFCSAPHCLLRSPAWLELTRNESSVIDQAAATARQHEAPSYAQGGFYGFNRVALSALTRGRCLEGVAAAVAAYKPGLHLFEDEAVGLCMHLRRVPLLTCSCFYDWGPCDIRQPSSCRADTNKTQICRLPLSVHKLKEVSWYDGWWSFIDGREQAALAALDHWQAHTAMQHGGAEENMRRRQRRRSGGHGLRVLREEGSRAAETARLRLHPHVRLRGSDSDRSHAASSQEGFALIGETRSCAARVAAQLTPDLSPALPLADLGPTRSGLYVRPRTSDHQVVAQVAHEYPSLVKAVLQSGLPVRAVLDAGANAGYSTQALATGLPGSYVVALEPEADNYAMLRLNTRGLPNTLPLRAALWAPGATHVQLYNGTNTHTARQWQFRTLPLAAEADTVGGGSWAARRGQQCAGGCAAGAAVPSVPVPTLLAQLCLPRFDLVKMDVEGAEGTIFAAGGGELQWLNGVRFLYFEAHEGMAPGSEARTLAALLSHNMTVLAAPDERVSDHIYFACGRRSVADALCTATCMQWRASSRALQGMCAAVTDAATAGATYSSVWRRRVGRRRAQGERIGE</sequence>
<protein>
    <recommendedName>
        <fullName evidence="2">Methyltransferase FkbM domain-containing protein</fullName>
    </recommendedName>
</protein>
<dbReference type="PANTHER" id="PTHR34203">
    <property type="entry name" value="METHYLTRANSFERASE, FKBM FAMILY PROTEIN"/>
    <property type="match status" value="1"/>
</dbReference>
<feature type="region of interest" description="Disordered" evidence="1">
    <location>
        <begin position="312"/>
        <end position="342"/>
    </location>
</feature>
<dbReference type="NCBIfam" id="TIGR01444">
    <property type="entry name" value="fkbM_fam"/>
    <property type="match status" value="1"/>
</dbReference>
<organism evidence="3 4">
    <name type="scientific">Emiliania huxleyi (strain CCMP1516)</name>
    <dbReference type="NCBI Taxonomy" id="280463"/>
    <lineage>
        <taxon>Eukaryota</taxon>
        <taxon>Haptista</taxon>
        <taxon>Haptophyta</taxon>
        <taxon>Prymnesiophyceae</taxon>
        <taxon>Isochrysidales</taxon>
        <taxon>Noelaerhabdaceae</taxon>
        <taxon>Emiliania</taxon>
    </lineage>
</organism>
<name>A0A0D3JSG9_EMIH1</name>
<reference evidence="3" key="2">
    <citation type="submission" date="2024-10" db="UniProtKB">
        <authorList>
            <consortium name="EnsemblProtists"/>
        </authorList>
    </citation>
    <scope>IDENTIFICATION</scope>
</reference>
<dbReference type="KEGG" id="ehx:EMIHUDRAFT_205493"/>
<feature type="domain" description="Methyltransferase FkbM" evidence="2">
    <location>
        <begin position="450"/>
        <end position="616"/>
    </location>
</feature>
<dbReference type="PANTHER" id="PTHR34203:SF13">
    <property type="entry name" value="EXPRESSED PROTEIN"/>
    <property type="match status" value="1"/>
</dbReference>
<evidence type="ECO:0000259" key="2">
    <source>
        <dbReference type="Pfam" id="PF05050"/>
    </source>
</evidence>
<reference evidence="4" key="1">
    <citation type="journal article" date="2013" name="Nature">
        <title>Pan genome of the phytoplankton Emiliania underpins its global distribution.</title>
        <authorList>
            <person name="Read B.A."/>
            <person name="Kegel J."/>
            <person name="Klute M.J."/>
            <person name="Kuo A."/>
            <person name="Lefebvre S.C."/>
            <person name="Maumus F."/>
            <person name="Mayer C."/>
            <person name="Miller J."/>
            <person name="Monier A."/>
            <person name="Salamov A."/>
            <person name="Young J."/>
            <person name="Aguilar M."/>
            <person name="Claverie J.M."/>
            <person name="Frickenhaus S."/>
            <person name="Gonzalez K."/>
            <person name="Herman E.K."/>
            <person name="Lin Y.C."/>
            <person name="Napier J."/>
            <person name="Ogata H."/>
            <person name="Sarno A.F."/>
            <person name="Shmutz J."/>
            <person name="Schroeder D."/>
            <person name="de Vargas C."/>
            <person name="Verret F."/>
            <person name="von Dassow P."/>
            <person name="Valentin K."/>
            <person name="Van de Peer Y."/>
            <person name="Wheeler G."/>
            <person name="Dacks J.B."/>
            <person name="Delwiche C.F."/>
            <person name="Dyhrman S.T."/>
            <person name="Glockner G."/>
            <person name="John U."/>
            <person name="Richards T."/>
            <person name="Worden A.Z."/>
            <person name="Zhang X."/>
            <person name="Grigoriev I.V."/>
            <person name="Allen A.E."/>
            <person name="Bidle K."/>
            <person name="Borodovsky M."/>
            <person name="Bowler C."/>
            <person name="Brownlee C."/>
            <person name="Cock J.M."/>
            <person name="Elias M."/>
            <person name="Gladyshev V.N."/>
            <person name="Groth M."/>
            <person name="Guda C."/>
            <person name="Hadaegh A."/>
            <person name="Iglesias-Rodriguez M.D."/>
            <person name="Jenkins J."/>
            <person name="Jones B.M."/>
            <person name="Lawson T."/>
            <person name="Leese F."/>
            <person name="Lindquist E."/>
            <person name="Lobanov A."/>
            <person name="Lomsadze A."/>
            <person name="Malik S.B."/>
            <person name="Marsh M.E."/>
            <person name="Mackinder L."/>
            <person name="Mock T."/>
            <person name="Mueller-Roeber B."/>
            <person name="Pagarete A."/>
            <person name="Parker M."/>
            <person name="Probert I."/>
            <person name="Quesneville H."/>
            <person name="Raines C."/>
            <person name="Rensing S.A."/>
            <person name="Riano-Pachon D.M."/>
            <person name="Richier S."/>
            <person name="Rokitta S."/>
            <person name="Shiraiwa Y."/>
            <person name="Soanes D.M."/>
            <person name="van der Giezen M."/>
            <person name="Wahlund T.M."/>
            <person name="Williams B."/>
            <person name="Wilson W."/>
            <person name="Wolfe G."/>
            <person name="Wurch L.L."/>
        </authorList>
    </citation>
    <scope>NUCLEOTIDE SEQUENCE</scope>
</reference>
<dbReference type="RefSeq" id="XP_005778883.1">
    <property type="nucleotide sequence ID" value="XM_005778826.1"/>
</dbReference>
<keyword evidence="4" id="KW-1185">Reference proteome</keyword>
<dbReference type="GeneID" id="17272000"/>
<dbReference type="PaxDb" id="2903-EOD26454"/>
<dbReference type="SUPFAM" id="SSF53335">
    <property type="entry name" value="S-adenosyl-L-methionine-dependent methyltransferases"/>
    <property type="match status" value="1"/>
</dbReference>
<dbReference type="Gene3D" id="3.90.550.50">
    <property type="match status" value="1"/>
</dbReference>